<dbReference type="PROSITE" id="PS51828">
    <property type="entry name" value="PTX_2"/>
    <property type="match status" value="3"/>
</dbReference>
<dbReference type="PANTHER" id="PTHR19277:SF125">
    <property type="entry name" value="B6"/>
    <property type="match status" value="1"/>
</dbReference>
<dbReference type="RefSeq" id="XP_002731564.1">
    <property type="nucleotide sequence ID" value="XM_002731518.1"/>
</dbReference>
<keyword evidence="5" id="KW-0325">Glycoprotein</keyword>
<sequence>MNFIRALMAVAMVWLNVFAEDLLEANEAGDEACDTTTNVCFKFFHESREEWNVARDICDDDGGQLLVIDSFPLHKKIRQYINSHPSIKSPVGNGYWTGANDIQEEGVFQINDCTPLTYRDGWHSEKRGKKRITQPSNTVKQDINGQDCVQIWERPQKNAVWKFDDDYCWKRKSFICEYKALQCEIGFYEHEGECKPTVSYFVTFIFTAVNGETVTFSDVYVDPTSNEYLTLLELVSGWMNSILESTDLYGVEILGFYPGSIGVDTVINFDQTTATTMNNVQETLTTSAAAGPLAIIQSTIVVTDERVPWRVDGRCGSIFRGTNGVSPAECDPYSTTPCCSSSRLCGISPDHCDCDGCIDYRDVYGVTLAPIITTTIPTPIPTTESVQITSGSKLVVDSSSDVAIRTHIPELREVTACLWIQTKGTNQGTPISYATSGGFNEFILFDTTDLKVYVRQNNGDNSGIAVNDNDWHHLCVTWSSAGGLWDIFDNGALAASGSDLRSGYVIREGGVMTLGQEQDRLRGGYDPNQALKGELAYFNMWSRILSDDEIGQLAAECNGETEGDLFAWSLADLDLDGSYETLPADICIQWTGTEKLIVDTSSDVAIITPIPELRELTACLWIKTKETNQGTPISYATSGGFNEFILFDTTDLKVYVRQNNGDNSGIAVNDNDWHHLCVTWSSTGGLWDIFDNGVLAASGSDLRSGYVIREGGVMTLGQEQDSIRGGYDPNQALKGELAYFNMWSRILTDNEIGKLAAECNGETEGDLFAWSSGDIDLDGSYETLPADICLQWTGTEKLIVDSSSDVAIRTPIPELSELTACLWIKTKETNQGTPISYATSGGFNEFILFDTTDLKVYVRQNNGDNSGIAVNDNDWHHLCVTWSSAGGLWDIFDNGVLAASGSGLRNDYVIRGGGVMTLGQEQDSLRGTYDPNQALKGEIAYFNMWSRILTDVEIGQLAAECDGETEGDLFAWSSADIDLDGTLEKLPSDVCH</sequence>
<comment type="cofactor">
    <cofactor evidence="1">
        <name>Ca(2+)</name>
        <dbReference type="ChEBI" id="CHEBI:29108"/>
    </cofactor>
</comment>
<dbReference type="InterPro" id="IPR030476">
    <property type="entry name" value="Pentaxin_CS"/>
</dbReference>
<dbReference type="CDD" id="cd10909">
    <property type="entry name" value="ChtBD1_GH18_2"/>
    <property type="match status" value="1"/>
</dbReference>
<dbReference type="SMART" id="SM00159">
    <property type="entry name" value="PTX"/>
    <property type="match status" value="3"/>
</dbReference>
<evidence type="ECO:0000256" key="7">
    <source>
        <dbReference type="SAM" id="SignalP"/>
    </source>
</evidence>
<dbReference type="InterPro" id="IPR001304">
    <property type="entry name" value="C-type_lectin-like"/>
</dbReference>
<comment type="caution">
    <text evidence="6">Lacks conserved residue(s) required for the propagation of feature annotation.</text>
</comment>
<keyword evidence="11" id="KW-1185">Reference proteome</keyword>
<dbReference type="Gene3D" id="3.10.100.10">
    <property type="entry name" value="Mannose-Binding Protein A, subunit A"/>
    <property type="match status" value="1"/>
</dbReference>
<feature type="domain" description="Pentraxin (PTX)" evidence="10">
    <location>
        <begin position="791"/>
        <end position="991"/>
    </location>
</feature>
<dbReference type="InterPro" id="IPR013320">
    <property type="entry name" value="ConA-like_dom_sf"/>
</dbReference>
<proteinExistence type="predicted"/>
<dbReference type="InterPro" id="IPR051360">
    <property type="entry name" value="Neuronal_Pentraxin_Related"/>
</dbReference>
<evidence type="ECO:0000256" key="6">
    <source>
        <dbReference type="PROSITE-ProRule" id="PRU01172"/>
    </source>
</evidence>
<feature type="domain" description="SEA" evidence="8">
    <location>
        <begin position="196"/>
        <end position="307"/>
    </location>
</feature>
<gene>
    <name evidence="12" type="primary">LOC100374910</name>
</gene>
<evidence type="ECO:0000256" key="4">
    <source>
        <dbReference type="ARBA" id="ARBA00023157"/>
    </source>
</evidence>
<dbReference type="CDD" id="cd00037">
    <property type="entry name" value="CLECT"/>
    <property type="match status" value="1"/>
</dbReference>
<dbReference type="InterPro" id="IPR016187">
    <property type="entry name" value="CTDL_fold"/>
</dbReference>
<dbReference type="InterPro" id="IPR016186">
    <property type="entry name" value="C-type_lectin-like/link_sf"/>
</dbReference>
<feature type="chain" id="PRO_5046332149" evidence="7">
    <location>
        <begin position="20"/>
        <end position="992"/>
    </location>
</feature>
<evidence type="ECO:0000256" key="3">
    <source>
        <dbReference type="ARBA" id="ARBA00022837"/>
    </source>
</evidence>
<dbReference type="PROSITE" id="PS00289">
    <property type="entry name" value="PTX_1"/>
    <property type="match status" value="3"/>
</dbReference>
<dbReference type="PANTHER" id="PTHR19277">
    <property type="entry name" value="PENTRAXIN"/>
    <property type="match status" value="1"/>
</dbReference>
<evidence type="ECO:0000259" key="9">
    <source>
        <dbReference type="PROSITE" id="PS50041"/>
    </source>
</evidence>
<evidence type="ECO:0000256" key="5">
    <source>
        <dbReference type="ARBA" id="ARBA00023180"/>
    </source>
</evidence>
<dbReference type="Pfam" id="PF00354">
    <property type="entry name" value="Pentaxin"/>
    <property type="match status" value="3"/>
</dbReference>
<keyword evidence="2" id="KW-0479">Metal-binding</keyword>
<feature type="domain" description="C-type lectin" evidence="9">
    <location>
        <begin position="36"/>
        <end position="177"/>
    </location>
</feature>
<protein>
    <submittedName>
        <fullName evidence="12">Uncharacterized protein LOC100374910</fullName>
    </submittedName>
</protein>
<dbReference type="GeneID" id="100374910"/>
<dbReference type="Pfam" id="PF00059">
    <property type="entry name" value="Lectin_C"/>
    <property type="match status" value="1"/>
</dbReference>
<evidence type="ECO:0000256" key="1">
    <source>
        <dbReference type="ARBA" id="ARBA00001913"/>
    </source>
</evidence>
<feature type="signal peptide" evidence="7">
    <location>
        <begin position="1"/>
        <end position="19"/>
    </location>
</feature>
<dbReference type="InterPro" id="IPR000082">
    <property type="entry name" value="SEA_dom"/>
</dbReference>
<dbReference type="InterPro" id="IPR036364">
    <property type="entry name" value="SEA_dom_sf"/>
</dbReference>
<reference evidence="12" key="1">
    <citation type="submission" date="2025-08" db="UniProtKB">
        <authorList>
            <consortium name="RefSeq"/>
        </authorList>
    </citation>
    <scope>IDENTIFICATION</scope>
    <source>
        <tissue evidence="12">Testes</tissue>
    </source>
</reference>
<dbReference type="SUPFAM" id="SSF56436">
    <property type="entry name" value="C-type lectin-like"/>
    <property type="match status" value="1"/>
</dbReference>
<dbReference type="PRINTS" id="PR00895">
    <property type="entry name" value="PENTAXIN"/>
</dbReference>
<dbReference type="SMART" id="SM00034">
    <property type="entry name" value="CLECT"/>
    <property type="match status" value="1"/>
</dbReference>
<dbReference type="SUPFAM" id="SSF82671">
    <property type="entry name" value="SEA domain"/>
    <property type="match status" value="1"/>
</dbReference>
<feature type="domain" description="Pentraxin (PTX)" evidence="10">
    <location>
        <begin position="590"/>
        <end position="789"/>
    </location>
</feature>
<evidence type="ECO:0000259" key="8">
    <source>
        <dbReference type="PROSITE" id="PS50024"/>
    </source>
</evidence>
<dbReference type="InterPro" id="IPR001759">
    <property type="entry name" value="PTX_dom"/>
</dbReference>
<dbReference type="PROSITE" id="PS50041">
    <property type="entry name" value="C_TYPE_LECTIN_2"/>
    <property type="match status" value="1"/>
</dbReference>
<keyword evidence="4" id="KW-1015">Disulfide bond</keyword>
<dbReference type="Gene3D" id="2.60.120.200">
    <property type="match status" value="3"/>
</dbReference>
<dbReference type="SUPFAM" id="SSF49899">
    <property type="entry name" value="Concanavalin A-like lectins/glucanases"/>
    <property type="match status" value="3"/>
</dbReference>
<evidence type="ECO:0000313" key="12">
    <source>
        <dbReference type="RefSeq" id="XP_002731564.1"/>
    </source>
</evidence>
<organism evidence="11 12">
    <name type="scientific">Saccoglossus kowalevskii</name>
    <name type="common">Acorn worm</name>
    <dbReference type="NCBI Taxonomy" id="10224"/>
    <lineage>
        <taxon>Eukaryota</taxon>
        <taxon>Metazoa</taxon>
        <taxon>Hemichordata</taxon>
        <taxon>Enteropneusta</taxon>
        <taxon>Harrimaniidae</taxon>
        <taxon>Saccoglossus</taxon>
    </lineage>
</organism>
<feature type="domain" description="Pentraxin (PTX)" evidence="10">
    <location>
        <begin position="385"/>
        <end position="587"/>
    </location>
</feature>
<keyword evidence="7" id="KW-0732">Signal</keyword>
<evidence type="ECO:0000256" key="2">
    <source>
        <dbReference type="ARBA" id="ARBA00022723"/>
    </source>
</evidence>
<dbReference type="PROSITE" id="PS50024">
    <property type="entry name" value="SEA"/>
    <property type="match status" value="1"/>
</dbReference>
<evidence type="ECO:0000259" key="10">
    <source>
        <dbReference type="PROSITE" id="PS51828"/>
    </source>
</evidence>
<evidence type="ECO:0000313" key="11">
    <source>
        <dbReference type="Proteomes" id="UP000694865"/>
    </source>
</evidence>
<accession>A0ABM0GK08</accession>
<dbReference type="Proteomes" id="UP000694865">
    <property type="component" value="Unplaced"/>
</dbReference>
<keyword evidence="3" id="KW-0106">Calcium</keyword>
<name>A0ABM0GK08_SACKO</name>